<gene>
    <name evidence="2" type="ORF">C8N46_102213</name>
</gene>
<dbReference type="RefSeq" id="WP_146169733.1">
    <property type="nucleotide sequence ID" value="NZ_QBKT01000002.1"/>
</dbReference>
<dbReference type="EMBL" id="QBKT01000002">
    <property type="protein sequence ID" value="PTX62813.1"/>
    <property type="molecule type" value="Genomic_DNA"/>
</dbReference>
<evidence type="ECO:0000313" key="3">
    <source>
        <dbReference type="Proteomes" id="UP000244090"/>
    </source>
</evidence>
<accession>A0A2T6C3E2</accession>
<name>A0A2T6C3E2_9FLAO</name>
<feature type="chain" id="PRO_5015766800" evidence="1">
    <location>
        <begin position="21"/>
        <end position="502"/>
    </location>
</feature>
<organism evidence="2 3">
    <name type="scientific">Kordia periserrulae</name>
    <dbReference type="NCBI Taxonomy" id="701523"/>
    <lineage>
        <taxon>Bacteria</taxon>
        <taxon>Pseudomonadati</taxon>
        <taxon>Bacteroidota</taxon>
        <taxon>Flavobacteriia</taxon>
        <taxon>Flavobacteriales</taxon>
        <taxon>Flavobacteriaceae</taxon>
        <taxon>Kordia</taxon>
    </lineage>
</organism>
<proteinExistence type="predicted"/>
<feature type="signal peptide" evidence="1">
    <location>
        <begin position="1"/>
        <end position="20"/>
    </location>
</feature>
<reference evidence="2 3" key="1">
    <citation type="submission" date="2018-04" db="EMBL/GenBank/DDBJ databases">
        <title>Genomic Encyclopedia of Archaeal and Bacterial Type Strains, Phase II (KMG-II): from individual species to whole genera.</title>
        <authorList>
            <person name="Goeker M."/>
        </authorList>
    </citation>
    <scope>NUCLEOTIDE SEQUENCE [LARGE SCALE GENOMIC DNA]</scope>
    <source>
        <strain evidence="2 3">DSM 25731</strain>
    </source>
</reference>
<dbReference type="Proteomes" id="UP000244090">
    <property type="component" value="Unassembled WGS sequence"/>
</dbReference>
<keyword evidence="3" id="KW-1185">Reference proteome</keyword>
<dbReference type="OrthoDB" id="1403331at2"/>
<dbReference type="AlphaFoldDB" id="A0A2T6C3E2"/>
<comment type="caution">
    <text evidence="2">The sequence shown here is derived from an EMBL/GenBank/DDBJ whole genome shotgun (WGS) entry which is preliminary data.</text>
</comment>
<protein>
    <submittedName>
        <fullName evidence="2">Uncharacterized protein</fullName>
    </submittedName>
</protein>
<sequence>MKKKLFLLVLLCLCMFISNAQEESTTKLKITESAEYKDEVKVEGIDVIYTNPAGKTAIVRFGKKNILLDVFDSNLDKDFFKLIKKEKKEVYKGHLSYDDVIKVFTVYSPKRKERILYCHTFNIKNNTHKKTKLFEANVKKGGGLFSGSNKRQTSFAISPNQQYIAIATDNIKKKSNSYSIHVFNSEDLSLMYKKSYQDHEKNYFEHNDLYIDDEATVYSLGKLYIEGRFDKNEGKANYEFVLHKISQSGTSHTSIELEDEFVRTLVINQNNNQLHLLGFYSEKNSNRIKGGCDFIINESTLDVVSEKKTELPQEVYEDLYGYRRGKRKKEKAKELRNFFVDYTMEDSQGNVYLLAEEFYITSQFVNTGMNNNGYWRDIPHYDDVLILKFNKSGELSWGRSIYKRATSPSYNAFLKNDELHVILNSGKNLIEKKDGRTKVSKGLLESSSLYDIVFSTDGNVSYDKIQDNSGNVYYMPYYGTFTDGKFITTTTKRKKKHFLKLE</sequence>
<evidence type="ECO:0000313" key="2">
    <source>
        <dbReference type="EMBL" id="PTX62813.1"/>
    </source>
</evidence>
<evidence type="ECO:0000256" key="1">
    <source>
        <dbReference type="SAM" id="SignalP"/>
    </source>
</evidence>
<keyword evidence="1" id="KW-0732">Signal</keyword>